<evidence type="ECO:0000313" key="3">
    <source>
        <dbReference type="Proteomes" id="UP000016480"/>
    </source>
</evidence>
<feature type="transmembrane region" description="Helical" evidence="1">
    <location>
        <begin position="12"/>
        <end position="35"/>
    </location>
</feature>
<gene>
    <name evidence="2" type="ORF">PRUB_a0299</name>
</gene>
<protein>
    <submittedName>
        <fullName evidence="2">Uncharacterized protein</fullName>
    </submittedName>
</protein>
<accession>A0A8T0C559</accession>
<name>A0A8T0C559_9GAMM</name>
<reference evidence="2 3" key="1">
    <citation type="journal article" date="2012" name="J. Bacteriol.">
        <title>Genome sequence of the cycloprodigiosin-producing bacterial strain Pseudoalteromonas rubra ATCC 29570(T).</title>
        <authorList>
            <person name="Xie B.B."/>
            <person name="Shu Y.L."/>
            <person name="Qin Q.L."/>
            <person name="Rong J.C."/>
            <person name="Zhang X.Y."/>
            <person name="Chen X.L."/>
            <person name="Zhou B.C."/>
            <person name="Zhang Y.Z."/>
        </authorList>
    </citation>
    <scope>NUCLEOTIDE SEQUENCE [LARGE SCALE GENOMIC DNA]</scope>
    <source>
        <strain evidence="2 3">DSM 6842</strain>
    </source>
</reference>
<keyword evidence="1" id="KW-0472">Membrane</keyword>
<comment type="caution">
    <text evidence="2">The sequence shown here is derived from an EMBL/GenBank/DDBJ whole genome shotgun (WGS) entry which is preliminary data.</text>
</comment>
<organism evidence="2 3">
    <name type="scientific">Pseudoalteromonas rubra</name>
    <dbReference type="NCBI Taxonomy" id="43658"/>
    <lineage>
        <taxon>Bacteria</taxon>
        <taxon>Pseudomonadati</taxon>
        <taxon>Pseudomonadota</taxon>
        <taxon>Gammaproteobacteria</taxon>
        <taxon>Alteromonadales</taxon>
        <taxon>Pseudoalteromonadaceae</taxon>
        <taxon>Pseudoalteromonas</taxon>
    </lineage>
</organism>
<dbReference type="AlphaFoldDB" id="A0A8T0C559"/>
<dbReference type="Proteomes" id="UP000016480">
    <property type="component" value="Unassembled WGS sequence"/>
</dbReference>
<keyword evidence="1" id="KW-1133">Transmembrane helix</keyword>
<keyword evidence="1" id="KW-0812">Transmembrane</keyword>
<evidence type="ECO:0000256" key="1">
    <source>
        <dbReference type="SAM" id="Phobius"/>
    </source>
</evidence>
<evidence type="ECO:0000313" key="2">
    <source>
        <dbReference type="EMBL" id="KAF7785897.1"/>
    </source>
</evidence>
<proteinExistence type="predicted"/>
<sequence>MAGFYNGMSLPVSLFICLMVIMLSLMFIPFLVLMVRDK</sequence>
<dbReference type="EMBL" id="AHCD03000035">
    <property type="protein sequence ID" value="KAF7785897.1"/>
    <property type="molecule type" value="Genomic_DNA"/>
</dbReference>